<name>A0A238WUZ7_9FLAO</name>
<dbReference type="OrthoDB" id="1118190at2"/>
<keyword evidence="2" id="KW-1185">Reference proteome</keyword>
<evidence type="ECO:0000313" key="1">
    <source>
        <dbReference type="EMBL" id="SNR50350.1"/>
    </source>
</evidence>
<dbReference type="RefSeq" id="WP_141119690.1">
    <property type="nucleotide sequence ID" value="NZ_FZNT01000004.1"/>
</dbReference>
<protein>
    <recommendedName>
        <fullName evidence="3">GW domain-containing protein</fullName>
    </recommendedName>
</protein>
<sequence>MKNKLNLVLVILSVFILISCKDKATYSKMDNSPKVEKSSVHKIVINEFMDAAGYTYINVSEGSETYWMAIPSTTVKKGETYYYASGMQMVNFESKELERTFDVIIFSEGISASEEAASKPTVKTPHSESDNLSEKTEAISIELPEGGISIGALYKNKSDFNKKEIIVRGKVVKVNKNILDKNWIHIVDGTNFEGKKDLTITTSELAQLGDIVTFKATVVLDKDFGAGYVYNLLLENGEIIK</sequence>
<gene>
    <name evidence="1" type="ORF">SAMN06265371_10461</name>
</gene>
<reference evidence="1 2" key="1">
    <citation type="submission" date="2017-06" db="EMBL/GenBank/DDBJ databases">
        <authorList>
            <person name="Kim H.J."/>
            <person name="Triplett B.A."/>
        </authorList>
    </citation>
    <scope>NUCLEOTIDE SEQUENCE [LARGE SCALE GENOMIC DNA]</scope>
    <source>
        <strain evidence="1 2">DSM 29150</strain>
    </source>
</reference>
<accession>A0A238WUZ7</accession>
<organism evidence="1 2">
    <name type="scientific">Lutibacter agarilyticus</name>
    <dbReference type="NCBI Taxonomy" id="1109740"/>
    <lineage>
        <taxon>Bacteria</taxon>
        <taxon>Pseudomonadati</taxon>
        <taxon>Bacteroidota</taxon>
        <taxon>Flavobacteriia</taxon>
        <taxon>Flavobacteriales</taxon>
        <taxon>Flavobacteriaceae</taxon>
        <taxon>Lutibacter</taxon>
    </lineage>
</organism>
<dbReference type="EMBL" id="FZNT01000004">
    <property type="protein sequence ID" value="SNR50350.1"/>
    <property type="molecule type" value="Genomic_DNA"/>
</dbReference>
<dbReference type="PROSITE" id="PS51257">
    <property type="entry name" value="PROKAR_LIPOPROTEIN"/>
    <property type="match status" value="1"/>
</dbReference>
<evidence type="ECO:0000313" key="2">
    <source>
        <dbReference type="Proteomes" id="UP000198384"/>
    </source>
</evidence>
<dbReference type="AlphaFoldDB" id="A0A238WUZ7"/>
<evidence type="ECO:0008006" key="3">
    <source>
        <dbReference type="Google" id="ProtNLM"/>
    </source>
</evidence>
<dbReference type="Proteomes" id="UP000198384">
    <property type="component" value="Unassembled WGS sequence"/>
</dbReference>
<proteinExistence type="predicted"/>